<dbReference type="RefSeq" id="WP_044856284.1">
    <property type="nucleotide sequence ID" value="NZ_CP016174.1"/>
</dbReference>
<keyword evidence="3" id="KW-1185">Reference proteome</keyword>
<dbReference type="Proteomes" id="UP000093695">
    <property type="component" value="Chromosome"/>
</dbReference>
<protein>
    <submittedName>
        <fullName evidence="2">Transcriptional regulator</fullName>
    </submittedName>
</protein>
<reference evidence="2 3" key="1">
    <citation type="journal article" date="2015" name="Genome Announc.">
        <title>Draft Genome Sequence of Norvancomycin-Producing Strain Amycolatopsis orientalis CPCC200066.</title>
        <authorList>
            <person name="Lei X."/>
            <person name="Yuan F."/>
            <person name="Shi Y."/>
            <person name="Li X."/>
            <person name="Wang L."/>
            <person name="Hong B."/>
        </authorList>
    </citation>
    <scope>NUCLEOTIDE SEQUENCE [LARGE SCALE GENOMIC DNA]</scope>
    <source>
        <strain evidence="2 3">B-37</strain>
    </source>
</reference>
<feature type="domain" description="HTH arsR-type" evidence="1">
    <location>
        <begin position="19"/>
        <end position="92"/>
    </location>
</feature>
<dbReference type="SUPFAM" id="SSF46785">
    <property type="entry name" value="Winged helix' DNA-binding domain"/>
    <property type="match status" value="1"/>
</dbReference>
<proteinExistence type="predicted"/>
<dbReference type="SMART" id="SM00418">
    <property type="entry name" value="HTH_ARSR"/>
    <property type="match status" value="1"/>
</dbReference>
<gene>
    <name evidence="2" type="ORF">SD37_34495</name>
</gene>
<dbReference type="eggNOG" id="COG0640">
    <property type="taxonomic scope" value="Bacteria"/>
</dbReference>
<evidence type="ECO:0000313" key="3">
    <source>
        <dbReference type="Proteomes" id="UP000093695"/>
    </source>
</evidence>
<dbReference type="STRING" id="31958.SD37_34495"/>
<dbReference type="EMBL" id="CP016174">
    <property type="protein sequence ID" value="ANN20204.1"/>
    <property type="molecule type" value="Genomic_DNA"/>
</dbReference>
<dbReference type="KEGG" id="aori:SD37_34495"/>
<dbReference type="InterPro" id="IPR011991">
    <property type="entry name" value="ArsR-like_HTH"/>
</dbReference>
<dbReference type="CDD" id="cd00090">
    <property type="entry name" value="HTH_ARSR"/>
    <property type="match status" value="1"/>
</dbReference>
<dbReference type="Pfam" id="PF12840">
    <property type="entry name" value="HTH_20"/>
    <property type="match status" value="1"/>
</dbReference>
<dbReference type="AlphaFoldDB" id="A0A193C6X8"/>
<organism evidence="2 3">
    <name type="scientific">Amycolatopsis orientalis</name>
    <name type="common">Nocardia orientalis</name>
    <dbReference type="NCBI Taxonomy" id="31958"/>
    <lineage>
        <taxon>Bacteria</taxon>
        <taxon>Bacillati</taxon>
        <taxon>Actinomycetota</taxon>
        <taxon>Actinomycetes</taxon>
        <taxon>Pseudonocardiales</taxon>
        <taxon>Pseudonocardiaceae</taxon>
        <taxon>Amycolatopsis</taxon>
    </lineage>
</organism>
<accession>A0A193C6X8</accession>
<evidence type="ECO:0000259" key="1">
    <source>
        <dbReference type="SMART" id="SM00418"/>
    </source>
</evidence>
<evidence type="ECO:0000313" key="2">
    <source>
        <dbReference type="EMBL" id="ANN20204.1"/>
    </source>
</evidence>
<dbReference type="InterPro" id="IPR036390">
    <property type="entry name" value="WH_DNA-bd_sf"/>
</dbReference>
<dbReference type="InterPro" id="IPR001845">
    <property type="entry name" value="HTH_ArsR_DNA-bd_dom"/>
</dbReference>
<name>A0A193C6X8_AMYOR</name>
<sequence>MDDQLAARIADRRREATAREAKALGHPLRLRVLRLCGERELTNKELAERLGKDPGTVLYHVRQLVEAGLLEQAPVRTGASGALEKPYRGAGKSWWLNGPLNDEDEDTRFGPIVAFQDELREAGPGSVRIVERFALHLSPEEVTELDNRILDILDEYVATDHQRLDRPLLNGIFLLHSLAEDS</sequence>
<dbReference type="InterPro" id="IPR036388">
    <property type="entry name" value="WH-like_DNA-bd_sf"/>
</dbReference>
<dbReference type="Gene3D" id="1.10.10.10">
    <property type="entry name" value="Winged helix-like DNA-binding domain superfamily/Winged helix DNA-binding domain"/>
    <property type="match status" value="1"/>
</dbReference>
<dbReference type="GO" id="GO:0003700">
    <property type="term" value="F:DNA-binding transcription factor activity"/>
    <property type="evidence" value="ECO:0007669"/>
    <property type="project" value="InterPro"/>
</dbReference>